<evidence type="ECO:0000256" key="1">
    <source>
        <dbReference type="ARBA" id="ARBA00022549"/>
    </source>
</evidence>
<evidence type="ECO:0000313" key="4">
    <source>
        <dbReference type="Proteomes" id="UP000238937"/>
    </source>
</evidence>
<feature type="non-terminal residue" evidence="3">
    <location>
        <position position="1"/>
    </location>
</feature>
<dbReference type="SMART" id="SM00567">
    <property type="entry name" value="EZ_HEAT"/>
    <property type="match status" value="2"/>
</dbReference>
<dbReference type="Pfam" id="PF13646">
    <property type="entry name" value="HEAT_2"/>
    <property type="match status" value="1"/>
</dbReference>
<dbReference type="AlphaFoldDB" id="A0A2T1GC64"/>
<dbReference type="OrthoDB" id="462757at2"/>
<accession>A0A2T1GC64</accession>
<dbReference type="GO" id="GO:0016491">
    <property type="term" value="F:oxidoreductase activity"/>
    <property type="evidence" value="ECO:0007669"/>
    <property type="project" value="TreeGrafter"/>
</dbReference>
<comment type="caution">
    <text evidence="3">The sequence shown here is derived from an EMBL/GenBank/DDBJ whole genome shotgun (WGS) entry which is preliminary data.</text>
</comment>
<dbReference type="PANTHER" id="PTHR12697">
    <property type="entry name" value="PBS LYASE HEAT-LIKE PROTEIN"/>
    <property type="match status" value="1"/>
</dbReference>
<dbReference type="EMBL" id="PVWO01000220">
    <property type="protein sequence ID" value="PSB54967.1"/>
    <property type="molecule type" value="Genomic_DNA"/>
</dbReference>
<dbReference type="SUPFAM" id="SSF48371">
    <property type="entry name" value="ARM repeat"/>
    <property type="match status" value="1"/>
</dbReference>
<proteinExistence type="predicted"/>
<organism evidence="3 4">
    <name type="scientific">Chamaesiphon polymorphus CCALA 037</name>
    <dbReference type="NCBI Taxonomy" id="2107692"/>
    <lineage>
        <taxon>Bacteria</taxon>
        <taxon>Bacillati</taxon>
        <taxon>Cyanobacteriota</taxon>
        <taxon>Cyanophyceae</taxon>
        <taxon>Gomontiellales</taxon>
        <taxon>Chamaesiphonaceae</taxon>
        <taxon>Chamaesiphon</taxon>
    </lineage>
</organism>
<dbReference type="PANTHER" id="PTHR12697:SF5">
    <property type="entry name" value="DEOXYHYPUSINE HYDROXYLASE"/>
    <property type="match status" value="1"/>
</dbReference>
<gene>
    <name evidence="3" type="ORF">C7B77_16505</name>
</gene>
<name>A0A2T1GC64_9CYAN</name>
<protein>
    <recommendedName>
        <fullName evidence="5">Knr4/Smi1-like domain-containing protein</fullName>
    </recommendedName>
</protein>
<evidence type="ECO:0000256" key="2">
    <source>
        <dbReference type="ARBA" id="ARBA00022738"/>
    </source>
</evidence>
<dbReference type="Gene3D" id="1.25.10.10">
    <property type="entry name" value="Leucine-rich Repeat Variant"/>
    <property type="match status" value="1"/>
</dbReference>
<dbReference type="GO" id="GO:0030089">
    <property type="term" value="C:phycobilisome"/>
    <property type="evidence" value="ECO:0007669"/>
    <property type="project" value="UniProtKB-KW"/>
</dbReference>
<dbReference type="Proteomes" id="UP000238937">
    <property type="component" value="Unassembled WGS sequence"/>
</dbReference>
<reference evidence="3 4" key="1">
    <citation type="submission" date="2018-03" db="EMBL/GenBank/DDBJ databases">
        <title>The ancient ancestry and fast evolution of plastids.</title>
        <authorList>
            <person name="Moore K.R."/>
            <person name="Magnabosco C."/>
            <person name="Momper L."/>
            <person name="Gold D.A."/>
            <person name="Bosak T."/>
            <person name="Fournier G.P."/>
        </authorList>
    </citation>
    <scope>NUCLEOTIDE SEQUENCE [LARGE SCALE GENOMIC DNA]</scope>
    <source>
        <strain evidence="3 4">CCALA 037</strain>
    </source>
</reference>
<sequence>DVYKRQVLSEALDRILNWLHDRQRQHPEFSGYYWGEYGGYNRIDDRLYPQMRLGLSRLEIAEISKELPEPLPPEVIELYQWRNGSISDDPRIYNWLFNFREGFGSQRAAKSLDLQSAVSSYRNKQSYSLEDVTVDNLLTTRYDNNSMQLFEAAECVDGYMVMNQSRQSYPIVFWDFKGGSDVTYTKYASLTDMMVTIAESYENACTIDKRGRIIENKDKWWEIWRKYNASYWVNLSLRNIDLIQNKLPSYICGEYLSVTVVKELADTLKFSQDVRLIEVLSSFLRSPRIDPDFDRQLKHTASMYLSSVGGSQAVDYLLPILNDDDWETRYLAIVALGQIKDDRSVPALINCLQDEQEHVRRQAQVALDRIQTGDGKLAGFRSTPAVSFLESQYGLQGLDLYDVTGLSVPPIDNEQ</sequence>
<keyword evidence="1" id="KW-0042">Antenna complex</keyword>
<evidence type="ECO:0000313" key="3">
    <source>
        <dbReference type="EMBL" id="PSB54967.1"/>
    </source>
</evidence>
<keyword evidence="4" id="KW-1185">Reference proteome</keyword>
<evidence type="ECO:0008006" key="5">
    <source>
        <dbReference type="Google" id="ProtNLM"/>
    </source>
</evidence>
<keyword evidence="2" id="KW-0605">Phycobilisome</keyword>
<dbReference type="InterPro" id="IPR016024">
    <property type="entry name" value="ARM-type_fold"/>
</dbReference>
<dbReference type="InterPro" id="IPR004155">
    <property type="entry name" value="PBS_lyase_HEAT"/>
</dbReference>
<dbReference type="RefSeq" id="WP_146138360.1">
    <property type="nucleotide sequence ID" value="NZ_PVWO01000220.1"/>
</dbReference>
<dbReference type="InterPro" id="IPR011989">
    <property type="entry name" value="ARM-like"/>
</dbReference>